<name>A0A371H0B2_MUCPR</name>
<dbReference type="OrthoDB" id="992805at2759"/>
<sequence length="256" mass="28401">TVTESGAQGQFHCFPVSFSLFSHTIKVGSETLIVYYTLVLTYLTWPHSSPIKLLPISPSIKQLQTVSHMADAKDSSSLDFKSPPTPTLTSSTNFLMAHNILRILPTLLSAASIAVMVTNNQTVLIFALRFQAHFYYSPSLKFFVAANAVVAVSSLLMLIINFLLKHHSSQNYRFLLFLHDMVMTVLLIAGCAAASAIGYVGQFGEDHVGWQPICDHVRKFCKTNLVSLLLSYFAFFAYLGLTILSAYKCVFFPLKD</sequence>
<reference evidence="10" key="1">
    <citation type="submission" date="2018-05" db="EMBL/GenBank/DDBJ databases">
        <title>Draft genome of Mucuna pruriens seed.</title>
        <authorList>
            <person name="Nnadi N.E."/>
            <person name="Vos R."/>
            <person name="Hasami M.H."/>
            <person name="Devisetty U.K."/>
            <person name="Aguiy J.C."/>
        </authorList>
    </citation>
    <scope>NUCLEOTIDE SEQUENCE [LARGE SCALE GENOMIC DNA]</scope>
    <source>
        <strain evidence="10">JCA_2017</strain>
    </source>
</reference>
<keyword evidence="5 8" id="KW-0812">Transmembrane</keyword>
<evidence type="ECO:0000256" key="5">
    <source>
        <dbReference type="ARBA" id="ARBA00022692"/>
    </source>
</evidence>
<feature type="domain" description="Casparian strip membrane protein" evidence="9">
    <location>
        <begin position="96"/>
        <end position="237"/>
    </location>
</feature>
<evidence type="ECO:0000256" key="2">
    <source>
        <dbReference type="ARBA" id="ARBA00007651"/>
    </source>
</evidence>
<dbReference type="InterPro" id="IPR006459">
    <property type="entry name" value="CASP/CASPL"/>
</dbReference>
<dbReference type="PANTHER" id="PTHR36488:SF8">
    <property type="entry name" value="CASP-LIKE PROTEIN 1U1"/>
    <property type="match status" value="1"/>
</dbReference>
<organism evidence="10 11">
    <name type="scientific">Mucuna pruriens</name>
    <name type="common">Velvet bean</name>
    <name type="synonym">Dolichos pruriens</name>
    <dbReference type="NCBI Taxonomy" id="157652"/>
    <lineage>
        <taxon>Eukaryota</taxon>
        <taxon>Viridiplantae</taxon>
        <taxon>Streptophyta</taxon>
        <taxon>Embryophyta</taxon>
        <taxon>Tracheophyta</taxon>
        <taxon>Spermatophyta</taxon>
        <taxon>Magnoliopsida</taxon>
        <taxon>eudicotyledons</taxon>
        <taxon>Gunneridae</taxon>
        <taxon>Pentapetalae</taxon>
        <taxon>rosids</taxon>
        <taxon>fabids</taxon>
        <taxon>Fabales</taxon>
        <taxon>Fabaceae</taxon>
        <taxon>Papilionoideae</taxon>
        <taxon>50 kb inversion clade</taxon>
        <taxon>NPAAA clade</taxon>
        <taxon>indigoferoid/millettioid clade</taxon>
        <taxon>Phaseoleae</taxon>
        <taxon>Mucuna</taxon>
    </lineage>
</organism>
<dbReference type="STRING" id="157652.A0A371H0B2"/>
<keyword evidence="7 8" id="KW-0472">Membrane</keyword>
<evidence type="ECO:0000256" key="4">
    <source>
        <dbReference type="ARBA" id="ARBA00022475"/>
    </source>
</evidence>
<evidence type="ECO:0000259" key="9">
    <source>
        <dbReference type="Pfam" id="PF04535"/>
    </source>
</evidence>
<dbReference type="PANTHER" id="PTHR36488">
    <property type="entry name" value="CASP-LIKE PROTEIN 1U1"/>
    <property type="match status" value="1"/>
</dbReference>
<dbReference type="Pfam" id="PF04535">
    <property type="entry name" value="CASP_dom"/>
    <property type="match status" value="1"/>
</dbReference>
<dbReference type="NCBIfam" id="TIGR01569">
    <property type="entry name" value="A_tha_TIGR01569"/>
    <property type="match status" value="1"/>
</dbReference>
<feature type="transmembrane region" description="Helical" evidence="8">
    <location>
        <begin position="225"/>
        <end position="247"/>
    </location>
</feature>
<feature type="non-terminal residue" evidence="10">
    <location>
        <position position="256"/>
    </location>
</feature>
<gene>
    <name evidence="10" type="ORF">CR513_21234</name>
</gene>
<comment type="subcellular location">
    <subcellularLocation>
        <location evidence="1 8">Cell membrane</location>
        <topology evidence="1 8">Multi-pass membrane protein</topology>
    </subcellularLocation>
</comment>
<comment type="similarity">
    <text evidence="2 8">Belongs to the Casparian strip membrane proteins (CASP) family.</text>
</comment>
<dbReference type="AlphaFoldDB" id="A0A371H0B2"/>
<evidence type="ECO:0000256" key="1">
    <source>
        <dbReference type="ARBA" id="ARBA00004651"/>
    </source>
</evidence>
<feature type="transmembrane region" description="Helical" evidence="8">
    <location>
        <begin position="176"/>
        <end position="200"/>
    </location>
</feature>
<dbReference type="InterPro" id="IPR006702">
    <property type="entry name" value="CASP_dom"/>
</dbReference>
<evidence type="ECO:0000256" key="7">
    <source>
        <dbReference type="ARBA" id="ARBA00023136"/>
    </source>
</evidence>
<evidence type="ECO:0000256" key="3">
    <source>
        <dbReference type="ARBA" id="ARBA00011489"/>
    </source>
</evidence>
<keyword evidence="4 8" id="KW-1003">Cell membrane</keyword>
<comment type="subunit">
    <text evidence="3 8">Homodimer and heterodimers.</text>
</comment>
<evidence type="ECO:0000313" key="11">
    <source>
        <dbReference type="Proteomes" id="UP000257109"/>
    </source>
</evidence>
<dbReference type="EMBL" id="QJKJ01003960">
    <property type="protein sequence ID" value="RDX96143.1"/>
    <property type="molecule type" value="Genomic_DNA"/>
</dbReference>
<evidence type="ECO:0000313" key="10">
    <source>
        <dbReference type="EMBL" id="RDX96143.1"/>
    </source>
</evidence>
<accession>A0A371H0B2</accession>
<evidence type="ECO:0000256" key="8">
    <source>
        <dbReference type="RuleBase" id="RU361233"/>
    </source>
</evidence>
<keyword evidence="11" id="KW-1185">Reference proteome</keyword>
<proteinExistence type="inferred from homology"/>
<dbReference type="GO" id="GO:0005886">
    <property type="term" value="C:plasma membrane"/>
    <property type="evidence" value="ECO:0007669"/>
    <property type="project" value="UniProtKB-SubCell"/>
</dbReference>
<feature type="transmembrane region" description="Helical" evidence="8">
    <location>
        <begin position="142"/>
        <end position="164"/>
    </location>
</feature>
<comment type="caution">
    <text evidence="10">The sequence shown here is derived from an EMBL/GenBank/DDBJ whole genome shotgun (WGS) entry which is preliminary data.</text>
</comment>
<protein>
    <recommendedName>
        <fullName evidence="8">CASP-like protein</fullName>
    </recommendedName>
</protein>
<feature type="non-terminal residue" evidence="10">
    <location>
        <position position="1"/>
    </location>
</feature>
<dbReference type="InterPro" id="IPR044173">
    <property type="entry name" value="CASPL"/>
</dbReference>
<feature type="transmembrane region" description="Helical" evidence="8">
    <location>
        <begin position="103"/>
        <end position="130"/>
    </location>
</feature>
<keyword evidence="6 8" id="KW-1133">Transmembrane helix</keyword>
<evidence type="ECO:0000256" key="6">
    <source>
        <dbReference type="ARBA" id="ARBA00022989"/>
    </source>
</evidence>
<dbReference type="Proteomes" id="UP000257109">
    <property type="component" value="Unassembled WGS sequence"/>
</dbReference>